<dbReference type="InterPro" id="IPR041698">
    <property type="entry name" value="Methyltransf_25"/>
</dbReference>
<dbReference type="SUPFAM" id="SSF53335">
    <property type="entry name" value="S-adenosyl-L-methionine-dependent methyltransferases"/>
    <property type="match status" value="1"/>
</dbReference>
<evidence type="ECO:0000313" key="3">
    <source>
        <dbReference type="Proteomes" id="UP000598467"/>
    </source>
</evidence>
<evidence type="ECO:0000259" key="1">
    <source>
        <dbReference type="Pfam" id="PF13649"/>
    </source>
</evidence>
<keyword evidence="2" id="KW-0808">Transferase</keyword>
<dbReference type="Gene3D" id="3.40.50.150">
    <property type="entry name" value="Vaccinia Virus protein VP39"/>
    <property type="match status" value="1"/>
</dbReference>
<dbReference type="RefSeq" id="WP_190289594.1">
    <property type="nucleotide sequence ID" value="NZ_JABFCZ010000002.1"/>
</dbReference>
<organism evidence="2 3">
    <name type="scientific">Roseibium aggregatum</name>
    <dbReference type="NCBI Taxonomy" id="187304"/>
    <lineage>
        <taxon>Bacteria</taxon>
        <taxon>Pseudomonadati</taxon>
        <taxon>Pseudomonadota</taxon>
        <taxon>Alphaproteobacteria</taxon>
        <taxon>Hyphomicrobiales</taxon>
        <taxon>Stappiaceae</taxon>
        <taxon>Roseibium</taxon>
    </lineage>
</organism>
<sequence length="225" mass="25123">MSWMDITMDAFDLTRIRRFYDRFGAWQDSQGFYENAVQEKLIRNSDFPHARSVLEVGCGTGKFAARLLAEALPDDARYVGIDLSSTMVDLSRKRISPWADRAEIVQSDGGFDFTSYGPPFDRIIFIYVLEILSEMQIQKALAGAHAALSPGGLLCAAVLTEGIDTLSRLTTSVWSALHNMQPYLVGGCRPLVLRDHIPEKSWQIRHRNVVVSMSVPSEIIVAEAI</sequence>
<dbReference type="GO" id="GO:0032259">
    <property type="term" value="P:methylation"/>
    <property type="evidence" value="ECO:0007669"/>
    <property type="project" value="UniProtKB-KW"/>
</dbReference>
<accession>A0A926NTH3</accession>
<dbReference type="PANTHER" id="PTHR43667">
    <property type="entry name" value="CYCLOPROPANE-FATTY-ACYL-PHOSPHOLIPID SYNTHASE"/>
    <property type="match status" value="1"/>
</dbReference>
<gene>
    <name evidence="2" type="ORF">HK439_01485</name>
</gene>
<dbReference type="EMBL" id="JABFCZ010000002">
    <property type="protein sequence ID" value="MBD1544919.1"/>
    <property type="molecule type" value="Genomic_DNA"/>
</dbReference>
<keyword evidence="2" id="KW-0489">Methyltransferase</keyword>
<dbReference type="InterPro" id="IPR029063">
    <property type="entry name" value="SAM-dependent_MTases_sf"/>
</dbReference>
<dbReference type="GO" id="GO:0008168">
    <property type="term" value="F:methyltransferase activity"/>
    <property type="evidence" value="ECO:0007669"/>
    <property type="project" value="UniProtKB-KW"/>
</dbReference>
<dbReference type="Proteomes" id="UP000598467">
    <property type="component" value="Unassembled WGS sequence"/>
</dbReference>
<dbReference type="AlphaFoldDB" id="A0A926NTH3"/>
<protein>
    <submittedName>
        <fullName evidence="2">Class I SAM-dependent methyltransferase</fullName>
    </submittedName>
</protein>
<name>A0A926NTH3_9HYPH</name>
<proteinExistence type="predicted"/>
<dbReference type="PANTHER" id="PTHR43667:SF2">
    <property type="entry name" value="FATTY ACID C-METHYL TRANSFERASE"/>
    <property type="match status" value="1"/>
</dbReference>
<dbReference type="Pfam" id="PF13649">
    <property type="entry name" value="Methyltransf_25"/>
    <property type="match status" value="1"/>
</dbReference>
<dbReference type="InterPro" id="IPR050723">
    <property type="entry name" value="CFA/CMAS"/>
</dbReference>
<evidence type="ECO:0000313" key="2">
    <source>
        <dbReference type="EMBL" id="MBD1544919.1"/>
    </source>
</evidence>
<feature type="domain" description="Methyltransferase" evidence="1">
    <location>
        <begin position="53"/>
        <end position="152"/>
    </location>
</feature>
<dbReference type="CDD" id="cd02440">
    <property type="entry name" value="AdoMet_MTases"/>
    <property type="match status" value="1"/>
</dbReference>
<reference evidence="2" key="1">
    <citation type="submission" date="2020-05" db="EMBL/GenBank/DDBJ databases">
        <title>Identification of trans-AT polyketide cluster in two marine bacteria, producers of a novel glutaramide-containing polyketide sesbanimide D and analogs.</title>
        <authorList>
            <person name="Kacar D."/>
            <person name="Rodriguez P."/>
            <person name="Canedo L."/>
            <person name="Gonzalez E."/>
            <person name="Galan B."/>
            <person name="De La Calle F."/>
            <person name="Garcia J.L."/>
        </authorList>
    </citation>
    <scope>NUCLEOTIDE SEQUENCE</scope>
    <source>
        <strain evidence="2">PHM038</strain>
    </source>
</reference>
<comment type="caution">
    <text evidence="2">The sequence shown here is derived from an EMBL/GenBank/DDBJ whole genome shotgun (WGS) entry which is preliminary data.</text>
</comment>